<feature type="domain" description="Carbohydrate kinase PfkB" evidence="10">
    <location>
        <begin position="5"/>
        <end position="285"/>
    </location>
</feature>
<feature type="active site" description="Proton acceptor" evidence="9">
    <location>
        <position position="243"/>
    </location>
</feature>
<evidence type="ECO:0000256" key="8">
    <source>
        <dbReference type="ARBA" id="ARBA00023277"/>
    </source>
</evidence>
<comment type="cofactor">
    <cofactor evidence="9">
        <name>Mg(2+)</name>
        <dbReference type="ChEBI" id="CHEBI:18420"/>
    </cofactor>
    <text evidence="9">Requires a divalent cation, most likely magnesium in vivo, as an electrophilic catalyst to aid phosphoryl group transfer. It is the chelate of the metal and the nucleotide that is the actual substrate.</text>
</comment>
<name>A0ABW5BLP8_9PROT</name>
<evidence type="ECO:0000256" key="7">
    <source>
        <dbReference type="ARBA" id="ARBA00022958"/>
    </source>
</evidence>
<evidence type="ECO:0000256" key="1">
    <source>
        <dbReference type="ARBA" id="ARBA00022679"/>
    </source>
</evidence>
<evidence type="ECO:0000313" key="12">
    <source>
        <dbReference type="Proteomes" id="UP001597294"/>
    </source>
</evidence>
<feature type="binding site" evidence="9">
    <location>
        <position position="243"/>
    </location>
    <ligand>
        <name>substrate</name>
    </ligand>
</feature>
<feature type="binding site" evidence="9">
    <location>
        <position position="237"/>
    </location>
    <ligand>
        <name>K(+)</name>
        <dbReference type="ChEBI" id="CHEBI:29103"/>
    </ligand>
</feature>
<dbReference type="Gene3D" id="3.40.1190.20">
    <property type="match status" value="1"/>
</dbReference>
<protein>
    <recommendedName>
        <fullName evidence="9">Ribokinase</fullName>
        <shortName evidence="9">RK</shortName>
        <ecNumber evidence="9">2.7.1.15</ecNumber>
    </recommendedName>
</protein>
<comment type="activity regulation">
    <text evidence="9">Activated by a monovalent cation that binds near, but not in, the active site. The most likely occupant of the site in vivo is potassium. Ion binding induces a conformational change that may alter substrate affinity.</text>
</comment>
<evidence type="ECO:0000256" key="4">
    <source>
        <dbReference type="ARBA" id="ARBA00022777"/>
    </source>
</evidence>
<feature type="binding site" evidence="9">
    <location>
        <position position="239"/>
    </location>
    <ligand>
        <name>K(+)</name>
        <dbReference type="ChEBI" id="CHEBI:29103"/>
    </ligand>
</feature>
<evidence type="ECO:0000256" key="6">
    <source>
        <dbReference type="ARBA" id="ARBA00022842"/>
    </source>
</evidence>
<keyword evidence="9" id="KW-0963">Cytoplasm</keyword>
<comment type="function">
    <text evidence="9">Catalyzes the phosphorylation of ribose at O-5 in a reaction requiring ATP and magnesium. The resulting D-ribose-5-phosphate can then be used either for sythesis of nucleotides, histidine, and tryptophan, or as a component of the pentose phosphate pathway.</text>
</comment>
<evidence type="ECO:0000313" key="11">
    <source>
        <dbReference type="EMBL" id="MFD2207088.1"/>
    </source>
</evidence>
<comment type="subunit">
    <text evidence="9">Homodimer.</text>
</comment>
<sequence length="301" mass="31810">MQKKLITNVGSINVDHVYRVPYFVKPGETLQTVSYQRVLGGKGANQSIALSKAGEAVQHVGAIGDDHQWILEEMANSAVGIEAISVLPVPTGHALIQVDDNAENCILLFPGANEALELSDLTKSFDAIEPDSWVLFQNEMPNLKEMIVLAKSRGAKIAVNPAPFDLNAKDLPYEDIDLLIVNDIEAAELAEAKLGGDQGKLSDLCPLVIVTQGTKGAICYHPDGVIEVPAFRVEAVDTTGAGDTFVGYILSSIANGMDLSVAMKRASAASALAVTKAGASIAIPTAQEVELFLSQQSGSVK</sequence>
<proteinExistence type="inferred from homology"/>
<dbReference type="InterPro" id="IPR002139">
    <property type="entry name" value="Ribo/fructo_kinase"/>
</dbReference>
<gene>
    <name evidence="9" type="primary">rbsK</name>
    <name evidence="11" type="ORF">ACFSKO_15780</name>
</gene>
<comment type="caution">
    <text evidence="9">Lacks conserved residue(s) required for the propagation of feature annotation.</text>
</comment>
<dbReference type="SUPFAM" id="SSF53613">
    <property type="entry name" value="Ribokinase-like"/>
    <property type="match status" value="1"/>
</dbReference>
<comment type="subcellular location">
    <subcellularLocation>
        <location evidence="9">Cytoplasm</location>
    </subcellularLocation>
</comment>
<feature type="binding site" evidence="9">
    <location>
        <position position="139"/>
    </location>
    <ligand>
        <name>substrate</name>
    </ligand>
</feature>
<dbReference type="HAMAP" id="MF_01987">
    <property type="entry name" value="Ribokinase"/>
    <property type="match status" value="1"/>
</dbReference>
<keyword evidence="3 9" id="KW-0547">Nucleotide-binding</keyword>
<feature type="binding site" evidence="9">
    <location>
        <position position="276"/>
    </location>
    <ligand>
        <name>K(+)</name>
        <dbReference type="ChEBI" id="CHEBI:29103"/>
    </ligand>
</feature>
<dbReference type="Pfam" id="PF00294">
    <property type="entry name" value="PfkB"/>
    <property type="match status" value="1"/>
</dbReference>
<dbReference type="RefSeq" id="WP_380253373.1">
    <property type="nucleotide sequence ID" value="NZ_JBHUII010000010.1"/>
</dbReference>
<feature type="binding site" evidence="9">
    <location>
        <begin position="13"/>
        <end position="15"/>
    </location>
    <ligand>
        <name>substrate</name>
    </ligand>
</feature>
<evidence type="ECO:0000256" key="2">
    <source>
        <dbReference type="ARBA" id="ARBA00022723"/>
    </source>
</evidence>
<dbReference type="InterPro" id="IPR029056">
    <property type="entry name" value="Ribokinase-like"/>
</dbReference>
<dbReference type="PANTHER" id="PTHR10584">
    <property type="entry name" value="SUGAR KINASE"/>
    <property type="match status" value="1"/>
</dbReference>
<evidence type="ECO:0000259" key="10">
    <source>
        <dbReference type="Pfam" id="PF00294"/>
    </source>
</evidence>
<dbReference type="PRINTS" id="PR00990">
    <property type="entry name" value="RIBOKINASE"/>
</dbReference>
<dbReference type="InterPro" id="IPR011611">
    <property type="entry name" value="PfkB_dom"/>
</dbReference>
<feature type="binding site" evidence="9">
    <location>
        <begin position="242"/>
        <end position="243"/>
    </location>
    <ligand>
        <name>ATP</name>
        <dbReference type="ChEBI" id="CHEBI:30616"/>
    </ligand>
</feature>
<keyword evidence="7 9" id="KW-0630">Potassium</keyword>
<dbReference type="PANTHER" id="PTHR10584:SF166">
    <property type="entry name" value="RIBOKINASE"/>
    <property type="match status" value="1"/>
</dbReference>
<keyword evidence="4 9" id="KW-0418">Kinase</keyword>
<comment type="pathway">
    <text evidence="9">Carbohydrate metabolism; D-ribose degradation; D-ribose 5-phosphate from beta-D-ribopyranose: step 2/2.</text>
</comment>
<dbReference type="CDD" id="cd01174">
    <property type="entry name" value="ribokinase"/>
    <property type="match status" value="1"/>
</dbReference>
<evidence type="ECO:0000256" key="9">
    <source>
        <dbReference type="HAMAP-Rule" id="MF_01987"/>
    </source>
</evidence>
<comment type="catalytic activity">
    <reaction evidence="9">
        <text>D-ribose + ATP = D-ribose 5-phosphate + ADP + H(+)</text>
        <dbReference type="Rhea" id="RHEA:13697"/>
        <dbReference type="ChEBI" id="CHEBI:15378"/>
        <dbReference type="ChEBI" id="CHEBI:30616"/>
        <dbReference type="ChEBI" id="CHEBI:47013"/>
        <dbReference type="ChEBI" id="CHEBI:78346"/>
        <dbReference type="ChEBI" id="CHEBI:456216"/>
        <dbReference type="EC" id="2.7.1.15"/>
    </reaction>
</comment>
<keyword evidence="8 9" id="KW-0119">Carbohydrate metabolism</keyword>
<keyword evidence="12" id="KW-1185">Reference proteome</keyword>
<evidence type="ECO:0000256" key="3">
    <source>
        <dbReference type="ARBA" id="ARBA00022741"/>
    </source>
</evidence>
<feature type="binding site" evidence="9">
    <location>
        <position position="182"/>
    </location>
    <ligand>
        <name>ATP</name>
        <dbReference type="ChEBI" id="CHEBI:30616"/>
    </ligand>
</feature>
<feature type="binding site" evidence="9">
    <location>
        <position position="273"/>
    </location>
    <ligand>
        <name>K(+)</name>
        <dbReference type="ChEBI" id="CHEBI:29103"/>
    </ligand>
</feature>
<keyword evidence="2 9" id="KW-0479">Metal-binding</keyword>
<feature type="binding site" evidence="9">
    <location>
        <begin position="211"/>
        <end position="216"/>
    </location>
    <ligand>
        <name>ATP</name>
        <dbReference type="ChEBI" id="CHEBI:30616"/>
    </ligand>
</feature>
<dbReference type="EMBL" id="JBHUII010000010">
    <property type="protein sequence ID" value="MFD2207088.1"/>
    <property type="molecule type" value="Genomic_DNA"/>
</dbReference>
<dbReference type="InterPro" id="IPR011877">
    <property type="entry name" value="Ribokinase"/>
</dbReference>
<evidence type="ECO:0000256" key="5">
    <source>
        <dbReference type="ARBA" id="ARBA00022840"/>
    </source>
</evidence>
<keyword evidence="6 9" id="KW-0460">Magnesium</keyword>
<comment type="similarity">
    <text evidence="9">Belongs to the carbohydrate kinase PfkB family. Ribokinase subfamily.</text>
</comment>
<dbReference type="EC" id="2.7.1.15" evidence="9"/>
<feature type="binding site" evidence="9">
    <location>
        <begin position="41"/>
        <end position="45"/>
    </location>
    <ligand>
        <name>substrate</name>
    </ligand>
</feature>
<organism evidence="11 12">
    <name type="scientific">Kiloniella antarctica</name>
    <dbReference type="NCBI Taxonomy" id="1550907"/>
    <lineage>
        <taxon>Bacteria</taxon>
        <taxon>Pseudomonadati</taxon>
        <taxon>Pseudomonadota</taxon>
        <taxon>Alphaproteobacteria</taxon>
        <taxon>Rhodospirillales</taxon>
        <taxon>Kiloniellaceae</taxon>
        <taxon>Kiloniella</taxon>
    </lineage>
</organism>
<accession>A0ABW5BLP8</accession>
<reference evidence="12" key="1">
    <citation type="journal article" date="2019" name="Int. J. Syst. Evol. Microbiol.">
        <title>The Global Catalogue of Microorganisms (GCM) 10K type strain sequencing project: providing services to taxonomists for standard genome sequencing and annotation.</title>
        <authorList>
            <consortium name="The Broad Institute Genomics Platform"/>
            <consortium name="The Broad Institute Genome Sequencing Center for Infectious Disease"/>
            <person name="Wu L."/>
            <person name="Ma J."/>
        </authorList>
    </citation>
    <scope>NUCLEOTIDE SEQUENCE [LARGE SCALE GENOMIC DNA]</scope>
    <source>
        <strain evidence="12">CGMCC 4.7192</strain>
    </source>
</reference>
<keyword evidence="1 9" id="KW-0808">Transferase</keyword>
<keyword evidence="5 9" id="KW-0067">ATP-binding</keyword>
<dbReference type="Proteomes" id="UP001597294">
    <property type="component" value="Unassembled WGS sequence"/>
</dbReference>
<feature type="binding site" evidence="9">
    <location>
        <position position="278"/>
    </location>
    <ligand>
        <name>K(+)</name>
        <dbReference type="ChEBI" id="CHEBI:29103"/>
    </ligand>
</feature>
<comment type="caution">
    <text evidence="11">The sequence shown here is derived from an EMBL/GenBank/DDBJ whole genome shotgun (WGS) entry which is preliminary data.</text>
</comment>
<dbReference type="GO" id="GO:0004747">
    <property type="term" value="F:ribokinase activity"/>
    <property type="evidence" value="ECO:0007669"/>
    <property type="project" value="UniProtKB-EC"/>
</dbReference>